<dbReference type="AlphaFoldDB" id="A0A653A0L0"/>
<protein>
    <submittedName>
        <fullName evidence="1">Uncharacterized protein</fullName>
    </submittedName>
</protein>
<dbReference type="EMBL" id="UPXX01000003">
    <property type="protein sequence ID" value="VBB41565.1"/>
    <property type="molecule type" value="Genomic_DNA"/>
</dbReference>
<reference evidence="1" key="1">
    <citation type="submission" date="2018-07" db="EMBL/GenBank/DDBJ databases">
        <authorList>
            <consortium name="Genoscope - CEA"/>
            <person name="William W."/>
        </authorList>
    </citation>
    <scope>NUCLEOTIDE SEQUENCE</scope>
    <source>
        <strain evidence="1">IK1</strain>
    </source>
</reference>
<sequence>MRQELSRFFTSGSSSSFLHAFRTQHSDRASGKARSWGYGSEVGKERQWSGFGVSGRASYREYFLKTRACNRR</sequence>
<evidence type="ECO:0000313" key="1">
    <source>
        <dbReference type="EMBL" id="VBB41565.1"/>
    </source>
</evidence>
<organism evidence="1">
    <name type="scientific">Uncultured Desulfatiglans sp</name>
    <dbReference type="NCBI Taxonomy" id="1748965"/>
    <lineage>
        <taxon>Bacteria</taxon>
        <taxon>Pseudomonadati</taxon>
        <taxon>Thermodesulfobacteriota</taxon>
        <taxon>Desulfobacteria</taxon>
        <taxon>Desulfatiglandales</taxon>
        <taxon>Desulfatiglandaceae</taxon>
        <taxon>Desulfatiglans</taxon>
        <taxon>environmental samples</taxon>
    </lineage>
</organism>
<proteinExistence type="predicted"/>
<name>A0A653A0L0_UNCDX</name>
<accession>A0A653A0L0</accession>
<gene>
    <name evidence="1" type="ORF">TRIP_B110130</name>
</gene>